<proteinExistence type="predicted"/>
<gene>
    <name evidence="1" type="ORF">NSPZN2_11442</name>
</gene>
<evidence type="ECO:0000313" key="2">
    <source>
        <dbReference type="Proteomes" id="UP000675880"/>
    </source>
</evidence>
<accession>A0ABM8QUB6</accession>
<protein>
    <submittedName>
        <fullName evidence="1">Uncharacterized protein</fullName>
    </submittedName>
</protein>
<sequence>MVTQHTVGTSLEQGVPFVLRLSLS</sequence>
<dbReference type="EMBL" id="CAJNBJ010000001">
    <property type="protein sequence ID" value="CAE6715833.1"/>
    <property type="molecule type" value="Genomic_DNA"/>
</dbReference>
<evidence type="ECO:0000313" key="1">
    <source>
        <dbReference type="EMBL" id="CAE6715833.1"/>
    </source>
</evidence>
<dbReference type="Proteomes" id="UP000675880">
    <property type="component" value="Unassembled WGS sequence"/>
</dbReference>
<keyword evidence="2" id="KW-1185">Reference proteome</keyword>
<name>A0ABM8QUB6_9BACT</name>
<organism evidence="1 2">
    <name type="scientific">Nitrospira defluvii</name>
    <dbReference type="NCBI Taxonomy" id="330214"/>
    <lineage>
        <taxon>Bacteria</taxon>
        <taxon>Pseudomonadati</taxon>
        <taxon>Nitrospirota</taxon>
        <taxon>Nitrospiria</taxon>
        <taxon>Nitrospirales</taxon>
        <taxon>Nitrospiraceae</taxon>
        <taxon>Nitrospira</taxon>
    </lineage>
</organism>
<reference evidence="1 2" key="1">
    <citation type="submission" date="2021-02" db="EMBL/GenBank/DDBJ databases">
        <authorList>
            <person name="Han P."/>
        </authorList>
    </citation>
    <scope>NUCLEOTIDE SEQUENCE [LARGE SCALE GENOMIC DNA]</scope>
    <source>
        <strain evidence="1">Candidatus Nitrospira sp. ZN2</strain>
    </source>
</reference>
<comment type="caution">
    <text evidence="1">The sequence shown here is derived from an EMBL/GenBank/DDBJ whole genome shotgun (WGS) entry which is preliminary data.</text>
</comment>